<evidence type="ECO:0000313" key="2">
    <source>
        <dbReference type="EMBL" id="KAK7271232.1"/>
    </source>
</evidence>
<dbReference type="Proteomes" id="UP001359559">
    <property type="component" value="Unassembled WGS sequence"/>
</dbReference>
<dbReference type="EMBL" id="JAYKXN010000007">
    <property type="protein sequence ID" value="KAK7271232.1"/>
    <property type="molecule type" value="Genomic_DNA"/>
</dbReference>
<feature type="region of interest" description="Disordered" evidence="1">
    <location>
        <begin position="50"/>
        <end position="97"/>
    </location>
</feature>
<gene>
    <name evidence="2" type="ORF">RJT34_26962</name>
</gene>
<reference evidence="2 3" key="1">
    <citation type="submission" date="2024-01" db="EMBL/GenBank/DDBJ databases">
        <title>The genomes of 5 underutilized Papilionoideae crops provide insights into root nodulation and disease resistance.</title>
        <authorList>
            <person name="Yuan L."/>
        </authorList>
    </citation>
    <scope>NUCLEOTIDE SEQUENCE [LARGE SCALE GENOMIC DNA]</scope>
    <source>
        <strain evidence="2">LY-2023</strain>
        <tissue evidence="2">Leaf</tissue>
    </source>
</reference>
<keyword evidence="3" id="KW-1185">Reference proteome</keyword>
<feature type="compositionally biased region" description="Basic and acidic residues" evidence="1">
    <location>
        <begin position="69"/>
        <end position="80"/>
    </location>
</feature>
<sequence>MTSSSNVAHASHVAITQVYKHDHIPRSVRTQQLAGCLNLIPLTKQPLRLRSERRKNINNVTLPSSKSPIDPKKERKEKYLRTLSHAPTRTPFLTRTH</sequence>
<feature type="compositionally biased region" description="Polar residues" evidence="1">
    <location>
        <begin position="85"/>
        <end position="97"/>
    </location>
</feature>
<evidence type="ECO:0000256" key="1">
    <source>
        <dbReference type="SAM" id="MobiDB-lite"/>
    </source>
</evidence>
<evidence type="ECO:0000313" key="3">
    <source>
        <dbReference type="Proteomes" id="UP001359559"/>
    </source>
</evidence>
<comment type="caution">
    <text evidence="2">The sequence shown here is derived from an EMBL/GenBank/DDBJ whole genome shotgun (WGS) entry which is preliminary data.</text>
</comment>
<proteinExistence type="predicted"/>
<dbReference type="AlphaFoldDB" id="A0AAN9F7E2"/>
<organism evidence="2 3">
    <name type="scientific">Clitoria ternatea</name>
    <name type="common">Butterfly pea</name>
    <dbReference type="NCBI Taxonomy" id="43366"/>
    <lineage>
        <taxon>Eukaryota</taxon>
        <taxon>Viridiplantae</taxon>
        <taxon>Streptophyta</taxon>
        <taxon>Embryophyta</taxon>
        <taxon>Tracheophyta</taxon>
        <taxon>Spermatophyta</taxon>
        <taxon>Magnoliopsida</taxon>
        <taxon>eudicotyledons</taxon>
        <taxon>Gunneridae</taxon>
        <taxon>Pentapetalae</taxon>
        <taxon>rosids</taxon>
        <taxon>fabids</taxon>
        <taxon>Fabales</taxon>
        <taxon>Fabaceae</taxon>
        <taxon>Papilionoideae</taxon>
        <taxon>50 kb inversion clade</taxon>
        <taxon>NPAAA clade</taxon>
        <taxon>indigoferoid/millettioid clade</taxon>
        <taxon>Phaseoleae</taxon>
        <taxon>Clitoria</taxon>
    </lineage>
</organism>
<name>A0AAN9F7E2_CLITE</name>
<feature type="compositionally biased region" description="Polar residues" evidence="1">
    <location>
        <begin position="57"/>
        <end position="67"/>
    </location>
</feature>
<protein>
    <submittedName>
        <fullName evidence="2">Uncharacterized protein</fullName>
    </submittedName>
</protein>
<accession>A0AAN9F7E2</accession>